<reference evidence="1 2" key="1">
    <citation type="submission" date="2019-12" db="EMBL/GenBank/DDBJ databases">
        <title>Sequence classification of anaerobic respiratory reductive dehalogenases: First we see many, then we see few.</title>
        <authorList>
            <person name="Molenda O."/>
            <person name="Puentes Jacome L.A."/>
            <person name="Cao X."/>
            <person name="Nesbo C.L."/>
            <person name="Tang S."/>
            <person name="Morson N."/>
            <person name="Patron J."/>
            <person name="Lomheim L."/>
            <person name="Wishart D.S."/>
            <person name="Edwards E.A."/>
        </authorList>
    </citation>
    <scope>NUCLEOTIDE SEQUENCE [LARGE SCALE GENOMIC DNA]</scope>
    <source>
        <strain evidence="1 2">12DCA</strain>
    </source>
</reference>
<dbReference type="AlphaFoldDB" id="A0A857DI51"/>
<dbReference type="Pfam" id="PF04122">
    <property type="entry name" value="CW_binding_2"/>
    <property type="match status" value="3"/>
</dbReference>
<dbReference type="Gene3D" id="3.40.50.12090">
    <property type="match status" value="2"/>
</dbReference>
<evidence type="ECO:0000313" key="1">
    <source>
        <dbReference type="EMBL" id="QHA00597.1"/>
    </source>
</evidence>
<evidence type="ECO:0008006" key="3">
    <source>
        <dbReference type="Google" id="ProtNLM"/>
    </source>
</evidence>
<gene>
    <name evidence="1" type="ORF">GQ588_08115</name>
</gene>
<accession>A0A857DI51</accession>
<proteinExistence type="predicted"/>
<evidence type="ECO:0000313" key="2">
    <source>
        <dbReference type="Proteomes" id="UP000430508"/>
    </source>
</evidence>
<dbReference type="RefSeq" id="WP_019226721.1">
    <property type="nucleotide sequence ID" value="NZ_CP046996.1"/>
</dbReference>
<dbReference type="InterPro" id="IPR051922">
    <property type="entry name" value="Bact_Sporulation_Assoc"/>
</dbReference>
<sequence length="288" mass="31173">MQLRFSYEKIDALCAAPLSQKYNCPILLNIKENLLSSTKKEIQRLEAKNAVIIGGTGAISENVEKELKAIGLSCTRISGEDRFDTSVKIAEKLDFNGEVCVATGLNFPDAISISSIATQKGMPVLLTMTYKCPQSVKDYIKNKNITAAYIVGSDDVVSDGVAGNFPHVKRLQGNDRYDTNMAVISNFAKELKLSTVYVATGSNYPDALAASALAAKTHSPVFLVNDTAVDKTKEYLLQNQILPNVVAIGQTDVVSDGVVKELLQNTGNTNGNLQLNKPGIDENYTVIF</sequence>
<dbReference type="Proteomes" id="UP000430508">
    <property type="component" value="Chromosome"/>
</dbReference>
<protein>
    <recommendedName>
        <fullName evidence="3">N-acetylmuramoyl-L-alanine amidase</fullName>
    </recommendedName>
</protein>
<organism evidence="1 2">
    <name type="scientific">Dehalobacter restrictus</name>
    <dbReference type="NCBI Taxonomy" id="55583"/>
    <lineage>
        <taxon>Bacteria</taxon>
        <taxon>Bacillati</taxon>
        <taxon>Bacillota</taxon>
        <taxon>Clostridia</taxon>
        <taxon>Eubacteriales</taxon>
        <taxon>Desulfitobacteriaceae</taxon>
        <taxon>Dehalobacter</taxon>
    </lineage>
</organism>
<name>A0A857DI51_9FIRM</name>
<dbReference type="PANTHER" id="PTHR30032:SF8">
    <property type="entry name" value="GERMINATION-SPECIFIC N-ACETYLMURAMOYL-L-ALANINE AMIDASE"/>
    <property type="match status" value="1"/>
</dbReference>
<dbReference type="EMBL" id="CP046996">
    <property type="protein sequence ID" value="QHA00597.1"/>
    <property type="molecule type" value="Genomic_DNA"/>
</dbReference>
<dbReference type="InterPro" id="IPR007253">
    <property type="entry name" value="Cell_wall-bd_2"/>
</dbReference>
<dbReference type="PANTHER" id="PTHR30032">
    <property type="entry name" value="N-ACETYLMURAMOYL-L-ALANINE AMIDASE-RELATED"/>
    <property type="match status" value="1"/>
</dbReference>